<accession>A0A4R4E7W6</accession>
<dbReference type="InterPro" id="IPR003780">
    <property type="entry name" value="COX15/CtaA_fam"/>
</dbReference>
<reference evidence="13 14" key="1">
    <citation type="submission" date="2019-03" db="EMBL/GenBank/DDBJ databases">
        <authorList>
            <person name="Kim M.K.M."/>
        </authorList>
    </citation>
    <scope>NUCLEOTIDE SEQUENCE [LARGE SCALE GENOMIC DNA]</scope>
    <source>
        <strain evidence="13 14">18JY21-1</strain>
    </source>
</reference>
<feature type="transmembrane region" description="Helical" evidence="12">
    <location>
        <begin position="160"/>
        <end position="181"/>
    </location>
</feature>
<keyword evidence="3 12" id="KW-0812">Transmembrane</keyword>
<evidence type="ECO:0000256" key="8">
    <source>
        <dbReference type="ARBA" id="ARBA00023133"/>
    </source>
</evidence>
<evidence type="ECO:0000256" key="4">
    <source>
        <dbReference type="ARBA" id="ARBA00022723"/>
    </source>
</evidence>
<evidence type="ECO:0000256" key="5">
    <source>
        <dbReference type="ARBA" id="ARBA00022989"/>
    </source>
</evidence>
<dbReference type="EMBL" id="SKFG01000016">
    <property type="protein sequence ID" value="TCZ75846.1"/>
    <property type="molecule type" value="Genomic_DNA"/>
</dbReference>
<name>A0A4R4E7W6_9BACL</name>
<keyword evidence="2" id="KW-1003">Cell membrane</keyword>
<evidence type="ECO:0000313" key="14">
    <source>
        <dbReference type="Proteomes" id="UP000295418"/>
    </source>
</evidence>
<keyword evidence="8" id="KW-0350">Heme biosynthesis</keyword>
<keyword evidence="10" id="KW-1015">Disulfide bond</keyword>
<dbReference type="GO" id="GO:0016491">
    <property type="term" value="F:oxidoreductase activity"/>
    <property type="evidence" value="ECO:0007669"/>
    <property type="project" value="UniProtKB-KW"/>
</dbReference>
<evidence type="ECO:0000256" key="2">
    <source>
        <dbReference type="ARBA" id="ARBA00022475"/>
    </source>
</evidence>
<evidence type="ECO:0000256" key="11">
    <source>
        <dbReference type="ARBA" id="ARBA00023444"/>
    </source>
</evidence>
<feature type="transmembrane region" description="Helical" evidence="12">
    <location>
        <begin position="89"/>
        <end position="110"/>
    </location>
</feature>
<proteinExistence type="predicted"/>
<keyword evidence="9 12" id="KW-0472">Membrane</keyword>
<keyword evidence="4" id="KW-0479">Metal-binding</keyword>
<feature type="transmembrane region" description="Helical" evidence="12">
    <location>
        <begin position="62"/>
        <end position="82"/>
    </location>
</feature>
<feature type="transmembrane region" description="Helical" evidence="12">
    <location>
        <begin position="7"/>
        <end position="26"/>
    </location>
</feature>
<evidence type="ECO:0000313" key="13">
    <source>
        <dbReference type="EMBL" id="TCZ75846.1"/>
    </source>
</evidence>
<dbReference type="GO" id="GO:0016020">
    <property type="term" value="C:membrane"/>
    <property type="evidence" value="ECO:0007669"/>
    <property type="project" value="UniProtKB-SubCell"/>
</dbReference>
<dbReference type="PANTHER" id="PTHR35457">
    <property type="entry name" value="HEME A SYNTHASE"/>
    <property type="match status" value="1"/>
</dbReference>
<evidence type="ECO:0000256" key="7">
    <source>
        <dbReference type="ARBA" id="ARBA00023004"/>
    </source>
</evidence>
<keyword evidence="5 12" id="KW-1133">Transmembrane helix</keyword>
<feature type="transmembrane region" description="Helical" evidence="12">
    <location>
        <begin position="116"/>
        <end position="139"/>
    </location>
</feature>
<dbReference type="OrthoDB" id="9816428at2"/>
<comment type="pathway">
    <text evidence="11">Porphyrin-containing compound metabolism.</text>
</comment>
<comment type="caution">
    <text evidence="13">The sequence shown here is derived from an EMBL/GenBank/DDBJ whole genome shotgun (WGS) entry which is preliminary data.</text>
</comment>
<evidence type="ECO:0000256" key="3">
    <source>
        <dbReference type="ARBA" id="ARBA00022692"/>
    </source>
</evidence>
<protein>
    <submittedName>
        <fullName evidence="13">Heme A synthase</fullName>
    </submittedName>
</protein>
<dbReference type="Proteomes" id="UP000295418">
    <property type="component" value="Unassembled WGS sequence"/>
</dbReference>
<comment type="subcellular location">
    <subcellularLocation>
        <location evidence="1">Membrane</location>
        <topology evidence="1">Multi-pass membrane protein</topology>
    </subcellularLocation>
</comment>
<dbReference type="Pfam" id="PF02628">
    <property type="entry name" value="COX15-CtaA"/>
    <property type="match status" value="1"/>
</dbReference>
<dbReference type="GO" id="GO:0006784">
    <property type="term" value="P:heme A biosynthetic process"/>
    <property type="evidence" value="ECO:0007669"/>
    <property type="project" value="InterPro"/>
</dbReference>
<keyword evidence="7" id="KW-0408">Iron</keyword>
<evidence type="ECO:0000256" key="10">
    <source>
        <dbReference type="ARBA" id="ARBA00023157"/>
    </source>
</evidence>
<dbReference type="PANTHER" id="PTHR35457:SF1">
    <property type="entry name" value="HEME A SYNTHASE"/>
    <property type="match status" value="1"/>
</dbReference>
<organism evidence="13 14">
    <name type="scientific">Paenibacillus albiflavus</name>
    <dbReference type="NCBI Taxonomy" id="2545760"/>
    <lineage>
        <taxon>Bacteria</taxon>
        <taxon>Bacillati</taxon>
        <taxon>Bacillota</taxon>
        <taxon>Bacilli</taxon>
        <taxon>Bacillales</taxon>
        <taxon>Paenibacillaceae</taxon>
        <taxon>Paenibacillus</taxon>
    </lineage>
</organism>
<dbReference type="RefSeq" id="WP_132419035.1">
    <property type="nucleotide sequence ID" value="NZ_SKFG01000016.1"/>
</dbReference>
<keyword evidence="6" id="KW-0560">Oxidoreductase</keyword>
<dbReference type="InterPro" id="IPR050450">
    <property type="entry name" value="COX15/CtaA_HemeA_synthase"/>
</dbReference>
<sequence length="307" mass="33898">MQRRIRFVSFAAAFFMMLVVLGGALVTKTDSGKACGDTWPLCNGEFIAAFTIPQIIESSHRYITGIFGILLLLLVFLVFKYVKRKDAWWFAIITGIFTIIQAYLGALAALSAQSSIVMALHFGISLVAFAATFLLALVFTKWGDYLGEAGAKLSVMSRGFKALIWISVIYCYIVVYVGAYVRHTKSSAGCLDWPLCNGELIPDLEGATGIVFMHRVAAFLLFVLLLVMFIIARKHYRGLDKVYKGIQLAFVIVVLQILSGAAVTFTLLSETWYSHLLATLVHGLLIAGLFTVLAYLAVLTIFARKHK</sequence>
<evidence type="ECO:0000256" key="12">
    <source>
        <dbReference type="SAM" id="Phobius"/>
    </source>
</evidence>
<evidence type="ECO:0000256" key="6">
    <source>
        <dbReference type="ARBA" id="ARBA00023002"/>
    </source>
</evidence>
<feature type="transmembrane region" description="Helical" evidence="12">
    <location>
        <begin position="280"/>
        <end position="303"/>
    </location>
</feature>
<dbReference type="AlphaFoldDB" id="A0A4R4E7W6"/>
<evidence type="ECO:0000256" key="9">
    <source>
        <dbReference type="ARBA" id="ARBA00023136"/>
    </source>
</evidence>
<gene>
    <name evidence="13" type="ORF">E0485_15845</name>
</gene>
<feature type="transmembrane region" description="Helical" evidence="12">
    <location>
        <begin position="212"/>
        <end position="233"/>
    </location>
</feature>
<feature type="transmembrane region" description="Helical" evidence="12">
    <location>
        <begin position="245"/>
        <end position="268"/>
    </location>
</feature>
<keyword evidence="14" id="KW-1185">Reference proteome</keyword>
<dbReference type="GO" id="GO:0046872">
    <property type="term" value="F:metal ion binding"/>
    <property type="evidence" value="ECO:0007669"/>
    <property type="project" value="UniProtKB-KW"/>
</dbReference>
<evidence type="ECO:0000256" key="1">
    <source>
        <dbReference type="ARBA" id="ARBA00004141"/>
    </source>
</evidence>